<sequence>MHCCYFISDLLALNILLVYGRGKLGPPPPTHVWQWYGNEAATNPPAWLFEGIADYVPLTSGFQIYEWAQPGAGKKWDESTEVTAAFLTYCDSLKPGFIPTLNKMMKTNYSDDYFVQLTGKSIQQLWTDYKAKYGQKA</sequence>
<dbReference type="EMBL" id="BAABME010018591">
    <property type="protein sequence ID" value="GAA0154358.1"/>
    <property type="molecule type" value="Genomic_DNA"/>
</dbReference>
<proteinExistence type="predicted"/>
<dbReference type="Proteomes" id="UP001454036">
    <property type="component" value="Unassembled WGS sequence"/>
</dbReference>
<dbReference type="InterPro" id="IPR007541">
    <property type="entry name" value="Uncharacterised_BSP"/>
</dbReference>
<name>A0AAV3PSU5_LITER</name>
<evidence type="ECO:0000256" key="1">
    <source>
        <dbReference type="SAM" id="SignalP"/>
    </source>
</evidence>
<gene>
    <name evidence="2" type="ORF">LIER_37864</name>
</gene>
<accession>A0AAV3PSU5</accession>
<feature type="chain" id="PRO_5043685609" evidence="1">
    <location>
        <begin position="23"/>
        <end position="137"/>
    </location>
</feature>
<dbReference type="Pfam" id="PF04450">
    <property type="entry name" value="BSP"/>
    <property type="match status" value="1"/>
</dbReference>
<feature type="signal peptide" evidence="1">
    <location>
        <begin position="1"/>
        <end position="22"/>
    </location>
</feature>
<keyword evidence="1" id="KW-0732">Signal</keyword>
<evidence type="ECO:0000313" key="2">
    <source>
        <dbReference type="EMBL" id="GAA0154358.1"/>
    </source>
</evidence>
<organism evidence="2 3">
    <name type="scientific">Lithospermum erythrorhizon</name>
    <name type="common">Purple gromwell</name>
    <name type="synonym">Lithospermum officinale var. erythrorhizon</name>
    <dbReference type="NCBI Taxonomy" id="34254"/>
    <lineage>
        <taxon>Eukaryota</taxon>
        <taxon>Viridiplantae</taxon>
        <taxon>Streptophyta</taxon>
        <taxon>Embryophyta</taxon>
        <taxon>Tracheophyta</taxon>
        <taxon>Spermatophyta</taxon>
        <taxon>Magnoliopsida</taxon>
        <taxon>eudicotyledons</taxon>
        <taxon>Gunneridae</taxon>
        <taxon>Pentapetalae</taxon>
        <taxon>asterids</taxon>
        <taxon>lamiids</taxon>
        <taxon>Boraginales</taxon>
        <taxon>Boraginaceae</taxon>
        <taxon>Boraginoideae</taxon>
        <taxon>Lithospermeae</taxon>
        <taxon>Lithospermum</taxon>
    </lineage>
</organism>
<protein>
    <submittedName>
        <fullName evidence="2">Uncharacterized protein</fullName>
    </submittedName>
</protein>
<dbReference type="PANTHER" id="PTHR33321:SF12">
    <property type="entry name" value="PLANT BASIC SECRETORY PROTEIN (BSP) FAMILY PROTEIN"/>
    <property type="match status" value="1"/>
</dbReference>
<comment type="caution">
    <text evidence="2">The sequence shown here is derived from an EMBL/GenBank/DDBJ whole genome shotgun (WGS) entry which is preliminary data.</text>
</comment>
<evidence type="ECO:0000313" key="3">
    <source>
        <dbReference type="Proteomes" id="UP001454036"/>
    </source>
</evidence>
<reference evidence="2 3" key="1">
    <citation type="submission" date="2024-01" db="EMBL/GenBank/DDBJ databases">
        <title>The complete chloroplast genome sequence of Lithospermum erythrorhizon: insights into the phylogenetic relationship among Boraginaceae species and the maternal lineages of purple gromwells.</title>
        <authorList>
            <person name="Okada T."/>
            <person name="Watanabe K."/>
        </authorList>
    </citation>
    <scope>NUCLEOTIDE SEQUENCE [LARGE SCALE GENOMIC DNA]</scope>
</reference>
<dbReference type="AlphaFoldDB" id="A0AAV3PSU5"/>
<dbReference type="PANTHER" id="PTHR33321">
    <property type="match status" value="1"/>
</dbReference>
<keyword evidence="3" id="KW-1185">Reference proteome</keyword>